<comment type="caution">
    <text evidence="1">The sequence shown here is derived from an EMBL/GenBank/DDBJ whole genome shotgun (WGS) entry which is preliminary data.</text>
</comment>
<gene>
    <name evidence="1" type="ORF">RDB_LOCUS93764</name>
</gene>
<evidence type="ECO:0000313" key="2">
    <source>
        <dbReference type="Proteomes" id="UP000663827"/>
    </source>
</evidence>
<evidence type="ECO:0000313" key="1">
    <source>
        <dbReference type="EMBL" id="CAE7155756.1"/>
    </source>
</evidence>
<dbReference type="EMBL" id="CAJNJQ010001944">
    <property type="protein sequence ID" value="CAE7155756.1"/>
    <property type="molecule type" value="Genomic_DNA"/>
</dbReference>
<name>A0A8H3DZK5_9AGAM</name>
<dbReference type="AlphaFoldDB" id="A0A8H3DZK5"/>
<organism evidence="1 2">
    <name type="scientific">Rhizoctonia solani</name>
    <dbReference type="NCBI Taxonomy" id="456999"/>
    <lineage>
        <taxon>Eukaryota</taxon>
        <taxon>Fungi</taxon>
        <taxon>Dikarya</taxon>
        <taxon>Basidiomycota</taxon>
        <taxon>Agaricomycotina</taxon>
        <taxon>Agaricomycetes</taxon>
        <taxon>Cantharellales</taxon>
        <taxon>Ceratobasidiaceae</taxon>
        <taxon>Rhizoctonia</taxon>
    </lineage>
</organism>
<proteinExistence type="predicted"/>
<reference evidence="1" key="1">
    <citation type="submission" date="2021-01" db="EMBL/GenBank/DDBJ databases">
        <authorList>
            <person name="Kaushik A."/>
        </authorList>
    </citation>
    <scope>NUCLEOTIDE SEQUENCE</scope>
    <source>
        <strain evidence="1">AG5</strain>
    </source>
</reference>
<accession>A0A8H3DZK5</accession>
<sequence length="432" mass="47844">MSATSSEGPTDSETTSRVISIHPHGVSAYADNYASTKSTELSATDLAARADEFVNWAHGIKLDPVIRTIVPDAAVFSPIRNLQAAATEVPGWMKNPNSPEFGYISSIYQKWRDILCSTLQQSGYSTGHDGDDHLLFAIQNIFRICHHHEMMQSTDNYGLGSEDDVYVFIDSLIQSCRLNSDPPVMYRMERVLRLPIPAPDRARVATITASGVMLLPIVNFGPWILSPEFRIAASAVSTAEEAPDMIFVHYITELKCTDNSENKMKMGMVSALLQKKALGVPTQFVFGIFRSGIDFIRVNAGLWLDDEMEIYRVGTYSLRSPASLVEFYLVLQGIFQLVGVNRDQLMELAPALEKAIKTKPPVDEWAPIYIPTSSESYSENSEESGFQSVVRLSPALSSLGKWDVDNRIDSFLQSMGSCDPDATDDAEISWTT</sequence>
<dbReference type="Proteomes" id="UP000663827">
    <property type="component" value="Unassembled WGS sequence"/>
</dbReference>
<protein>
    <submittedName>
        <fullName evidence="1">Uncharacterized protein</fullName>
    </submittedName>
</protein>